<comment type="caution">
    <text evidence="2">The sequence shown here is derived from an EMBL/GenBank/DDBJ whole genome shotgun (WGS) entry which is preliminary data.</text>
</comment>
<dbReference type="InterPro" id="IPR019092">
    <property type="entry name" value="SSO2081-like_dom"/>
</dbReference>
<dbReference type="RefSeq" id="WP_284719467.1">
    <property type="nucleotide sequence ID" value="NZ_PGFT01000001.1"/>
</dbReference>
<evidence type="ECO:0000313" key="3">
    <source>
        <dbReference type="Proteomes" id="UP001243298"/>
    </source>
</evidence>
<dbReference type="CDD" id="cd09741">
    <property type="entry name" value="Csx1_III-U"/>
    <property type="match status" value="1"/>
</dbReference>
<reference evidence="2 3" key="1">
    <citation type="submission" date="2017-11" db="EMBL/GenBank/DDBJ databases">
        <title>Whole genome sequencing of Psychrobacter pocilloporae S6-60T(=JCM 31058T=LMG 29157T).</title>
        <authorList>
            <person name="Das S.K."/>
        </authorList>
    </citation>
    <scope>NUCLEOTIDE SEQUENCE [LARGE SCALE GENOMIC DNA]</scope>
    <source>
        <strain evidence="2 3">S6-60</strain>
    </source>
</reference>
<dbReference type="NCBIfam" id="TIGR02584">
    <property type="entry name" value="cas_NE0113"/>
    <property type="match status" value="1"/>
</dbReference>
<keyword evidence="3" id="KW-1185">Reference proteome</keyword>
<evidence type="ECO:0000259" key="1">
    <source>
        <dbReference type="Pfam" id="PF09623"/>
    </source>
</evidence>
<dbReference type="Proteomes" id="UP001243298">
    <property type="component" value="Unassembled WGS sequence"/>
</dbReference>
<feature type="domain" description="CRISPR system ring nuclease SSO2081-like" evidence="1">
    <location>
        <begin position="13"/>
        <end position="220"/>
    </location>
</feature>
<sequence length="380" mass="43357">MSRNILFLVTGMTPQIVTETIWALACDDNADTQWVPDEVHVLSTQDGLNQIRKRLFEQKVFEQFKHDYPIIKDVQFNPTDSLHVITDTDGKALSDLKTPEDNERSADIICKTIKAFTSMPDTSVHVSIAGGRKTMGFYAGYALSLYGRAQDAMSHVLVEEKFEKAVNFFYPTPTEHLVSDRDEKVVGNAQEAQVWLANIPFVRMRTAILPKHQLNQDDSFSEVVQKINASYEDTTLTLNVFNRKVIINDQFEIDNLPLREWAFLMWFAQRRQQGLNGVVCPTKNINERNINPEQIAYINQLTQEYCEHYEEHKYNDDLEISVDKKFFQGAKSRLQTALKDALGIELAAKLDITNESGKGSPFQLRLAPEAITINHVPELT</sequence>
<dbReference type="EMBL" id="PGFT01000001">
    <property type="protein sequence ID" value="MDH4905101.1"/>
    <property type="molecule type" value="Genomic_DNA"/>
</dbReference>
<dbReference type="InterPro" id="IPR013413">
    <property type="entry name" value="CRISPR-assoc_prot_NE0113"/>
</dbReference>
<protein>
    <submittedName>
        <fullName evidence="2">TIGR02584 family CRISPR-associated protein</fullName>
    </submittedName>
</protein>
<proteinExistence type="predicted"/>
<name>A0ABT6ITE2_9GAMM</name>
<accession>A0ABT6ITE2</accession>
<evidence type="ECO:0000313" key="2">
    <source>
        <dbReference type="EMBL" id="MDH4905101.1"/>
    </source>
</evidence>
<dbReference type="Pfam" id="PF09623">
    <property type="entry name" value="Cas_NE0113"/>
    <property type="match status" value="1"/>
</dbReference>
<gene>
    <name evidence="2" type="ORF">CUR83_08545</name>
</gene>
<organism evidence="2 3">
    <name type="scientific">Psychrobacter pocilloporae</name>
    <dbReference type="NCBI Taxonomy" id="1775882"/>
    <lineage>
        <taxon>Bacteria</taxon>
        <taxon>Pseudomonadati</taxon>
        <taxon>Pseudomonadota</taxon>
        <taxon>Gammaproteobacteria</taxon>
        <taxon>Moraxellales</taxon>
        <taxon>Moraxellaceae</taxon>
        <taxon>Psychrobacter</taxon>
    </lineage>
</organism>